<dbReference type="InterPro" id="IPR000683">
    <property type="entry name" value="Gfo/Idh/MocA-like_OxRdtase_N"/>
</dbReference>
<dbReference type="GO" id="GO:0000166">
    <property type="term" value="F:nucleotide binding"/>
    <property type="evidence" value="ECO:0007669"/>
    <property type="project" value="InterPro"/>
</dbReference>
<reference evidence="5" key="1">
    <citation type="journal article" date="2014" name="Int. J. Syst. Evol. Microbiol.">
        <title>Complete genome sequence of Corynebacterium casei LMG S-19264T (=DSM 44701T), isolated from a smear-ripened cheese.</title>
        <authorList>
            <consortium name="US DOE Joint Genome Institute (JGI-PGF)"/>
            <person name="Walter F."/>
            <person name="Albersmeier A."/>
            <person name="Kalinowski J."/>
            <person name="Ruckert C."/>
        </authorList>
    </citation>
    <scope>NUCLEOTIDE SEQUENCE</scope>
    <source>
        <strain evidence="5">CGMCC 1.15448</strain>
    </source>
</reference>
<dbReference type="Gene3D" id="3.40.50.720">
    <property type="entry name" value="NAD(P)-binding Rossmann-like Domain"/>
    <property type="match status" value="1"/>
</dbReference>
<name>A0A8J2XTI0_9BACT</name>
<accession>A0A8J2XTI0</accession>
<proteinExistence type="inferred from homology"/>
<dbReference type="Gene3D" id="3.30.360.10">
    <property type="entry name" value="Dihydrodipicolinate Reductase, domain 2"/>
    <property type="match status" value="1"/>
</dbReference>
<evidence type="ECO:0000256" key="2">
    <source>
        <dbReference type="ARBA" id="ARBA00023002"/>
    </source>
</evidence>
<dbReference type="SUPFAM" id="SSF51735">
    <property type="entry name" value="NAD(P)-binding Rossmann-fold domains"/>
    <property type="match status" value="1"/>
</dbReference>
<evidence type="ECO:0000256" key="1">
    <source>
        <dbReference type="ARBA" id="ARBA00010928"/>
    </source>
</evidence>
<keyword evidence="6" id="KW-1185">Reference proteome</keyword>
<dbReference type="InterPro" id="IPR050984">
    <property type="entry name" value="Gfo/Idh/MocA_domain"/>
</dbReference>
<dbReference type="SUPFAM" id="SSF55347">
    <property type="entry name" value="Glyceraldehyde-3-phosphate dehydrogenase-like, C-terminal domain"/>
    <property type="match status" value="1"/>
</dbReference>
<keyword evidence="2" id="KW-0560">Oxidoreductase</keyword>
<reference evidence="5" key="2">
    <citation type="submission" date="2020-09" db="EMBL/GenBank/DDBJ databases">
        <authorList>
            <person name="Sun Q."/>
            <person name="Zhou Y."/>
        </authorList>
    </citation>
    <scope>NUCLEOTIDE SEQUENCE</scope>
    <source>
        <strain evidence="5">CGMCC 1.15448</strain>
    </source>
</reference>
<dbReference type="PANTHER" id="PTHR22604">
    <property type="entry name" value="OXIDOREDUCTASES"/>
    <property type="match status" value="1"/>
</dbReference>
<protein>
    <submittedName>
        <fullName evidence="5">Oxidoreductase</fullName>
    </submittedName>
</protein>
<evidence type="ECO:0000313" key="6">
    <source>
        <dbReference type="Proteomes" id="UP000607559"/>
    </source>
</evidence>
<dbReference type="GO" id="GO:0016491">
    <property type="term" value="F:oxidoreductase activity"/>
    <property type="evidence" value="ECO:0007669"/>
    <property type="project" value="UniProtKB-KW"/>
</dbReference>
<dbReference type="InterPro" id="IPR036291">
    <property type="entry name" value="NAD(P)-bd_dom_sf"/>
</dbReference>
<gene>
    <name evidence="5" type="ORF">GCM10011511_23470</name>
</gene>
<dbReference type="InterPro" id="IPR055170">
    <property type="entry name" value="GFO_IDH_MocA-like_dom"/>
</dbReference>
<dbReference type="PANTHER" id="PTHR22604:SF105">
    <property type="entry name" value="TRANS-1,2-DIHYDROBENZENE-1,2-DIOL DEHYDROGENASE"/>
    <property type="match status" value="1"/>
</dbReference>
<dbReference type="AlphaFoldDB" id="A0A8J2XTI0"/>
<dbReference type="Pfam" id="PF01408">
    <property type="entry name" value="GFO_IDH_MocA"/>
    <property type="match status" value="1"/>
</dbReference>
<sequence length="296" mass="32572">MAVASRDLDRAWEFAREHGANHVYGTYEELAADQNLDAVYIATPHGYHAEHALLCLRQGKAVLCEKPMALSARQVKEMIEAARASNAFLMEAMWTRFLPLMSSVMGLVESGAIGTVKYIRADFGFLAPFNPEGRLYALRLGGGALLDIGIYPLYLCLQLLGRPQQITAAGHLAPTGSDDTCHAVLQYSDGASAVISSTLACNTSLTAEIAGTAGMIRIPTPWYKNDRLEWNRTGEPVQAVALEPMVNGFEYQIREVMECRERGLVESPSLPHSFSLMMAETMDEIRQQIGVRYPSE</sequence>
<feature type="domain" description="GFO/IDH/MocA-like oxidoreductase" evidence="4">
    <location>
        <begin position="107"/>
        <end position="217"/>
    </location>
</feature>
<comment type="caution">
    <text evidence="5">The sequence shown here is derived from an EMBL/GenBank/DDBJ whole genome shotgun (WGS) entry which is preliminary data.</text>
</comment>
<dbReference type="Pfam" id="PF22725">
    <property type="entry name" value="GFO_IDH_MocA_C3"/>
    <property type="match status" value="1"/>
</dbReference>
<feature type="domain" description="Gfo/Idh/MocA-like oxidoreductase N-terminal" evidence="3">
    <location>
        <begin position="2"/>
        <end position="90"/>
    </location>
</feature>
<dbReference type="Proteomes" id="UP000607559">
    <property type="component" value="Unassembled WGS sequence"/>
</dbReference>
<evidence type="ECO:0000259" key="4">
    <source>
        <dbReference type="Pfam" id="PF22725"/>
    </source>
</evidence>
<dbReference type="EMBL" id="BMJC01000002">
    <property type="protein sequence ID" value="GGA99461.1"/>
    <property type="molecule type" value="Genomic_DNA"/>
</dbReference>
<organism evidence="5 6">
    <name type="scientific">Puia dinghuensis</name>
    <dbReference type="NCBI Taxonomy" id="1792502"/>
    <lineage>
        <taxon>Bacteria</taxon>
        <taxon>Pseudomonadati</taxon>
        <taxon>Bacteroidota</taxon>
        <taxon>Chitinophagia</taxon>
        <taxon>Chitinophagales</taxon>
        <taxon>Chitinophagaceae</taxon>
        <taxon>Puia</taxon>
    </lineage>
</organism>
<evidence type="ECO:0000313" key="5">
    <source>
        <dbReference type="EMBL" id="GGA99461.1"/>
    </source>
</evidence>
<evidence type="ECO:0000259" key="3">
    <source>
        <dbReference type="Pfam" id="PF01408"/>
    </source>
</evidence>
<comment type="similarity">
    <text evidence="1">Belongs to the Gfo/Idh/MocA family.</text>
</comment>